<feature type="domain" description="VOC" evidence="1">
    <location>
        <begin position="1"/>
        <end position="141"/>
    </location>
</feature>
<dbReference type="STRING" id="53378.BRW65_00750"/>
<proteinExistence type="predicted"/>
<gene>
    <name evidence="2" type="ORF">BRW65_00750</name>
</gene>
<keyword evidence="3" id="KW-1185">Reference proteome</keyword>
<dbReference type="Gene3D" id="3.10.180.10">
    <property type="entry name" value="2,3-Dihydroxybiphenyl 1,2-Dioxygenase, domain 1"/>
    <property type="match status" value="1"/>
</dbReference>
<evidence type="ECO:0000313" key="2">
    <source>
        <dbReference type="EMBL" id="OJZ76018.1"/>
    </source>
</evidence>
<dbReference type="SUPFAM" id="SSF54593">
    <property type="entry name" value="Glyoxalase/Bleomycin resistance protein/Dihydroxybiphenyl dioxygenase"/>
    <property type="match status" value="1"/>
</dbReference>
<dbReference type="AlphaFoldDB" id="A0A1Q4I298"/>
<name>A0A1Q4I298_9MYCO</name>
<dbReference type="InterPro" id="IPR037523">
    <property type="entry name" value="VOC_core"/>
</dbReference>
<reference evidence="2 3" key="1">
    <citation type="submission" date="2016-11" db="EMBL/GenBank/DDBJ databases">
        <title>Genome sequences of unsequenced Mycobacteria.</title>
        <authorList>
            <person name="Greninger A.L."/>
            <person name="Fang F."/>
            <person name="Jerome K.R."/>
        </authorList>
    </citation>
    <scope>NUCLEOTIDE SEQUENCE [LARGE SCALE GENOMIC DNA]</scope>
    <source>
        <strain evidence="2 3">M11</strain>
    </source>
</reference>
<organism evidence="2 3">
    <name type="scientific">Mycobacterium paraffinicum</name>
    <dbReference type="NCBI Taxonomy" id="53378"/>
    <lineage>
        <taxon>Bacteria</taxon>
        <taxon>Bacillati</taxon>
        <taxon>Actinomycetota</taxon>
        <taxon>Actinomycetes</taxon>
        <taxon>Mycobacteriales</taxon>
        <taxon>Mycobacteriaceae</taxon>
        <taxon>Mycobacterium</taxon>
    </lineage>
</organism>
<dbReference type="Proteomes" id="UP000186438">
    <property type="component" value="Unassembled WGS sequence"/>
</dbReference>
<sequence>MALTPCDHEQSLRFYCDGLGLKELIDLDGLTGNWKHIFGAPADELRSIFLGSPDFGNAGVVELVVFPGDNAGGRGQSAPGILDGFFLLSFYVCDVEATIARLQGLGVANDVRTTTIGEGESSFTVGTVRDPDGVLIELVGLPPEQGFGD</sequence>
<dbReference type="InterPro" id="IPR004360">
    <property type="entry name" value="Glyas_Fos-R_dOase_dom"/>
</dbReference>
<dbReference type="PROSITE" id="PS51819">
    <property type="entry name" value="VOC"/>
    <property type="match status" value="1"/>
</dbReference>
<comment type="caution">
    <text evidence="2">The sequence shown here is derived from an EMBL/GenBank/DDBJ whole genome shotgun (WGS) entry which is preliminary data.</text>
</comment>
<evidence type="ECO:0000259" key="1">
    <source>
        <dbReference type="PROSITE" id="PS51819"/>
    </source>
</evidence>
<dbReference type="CDD" id="cd06587">
    <property type="entry name" value="VOC"/>
    <property type="match status" value="1"/>
</dbReference>
<dbReference type="EMBL" id="MPNT01000001">
    <property type="protein sequence ID" value="OJZ76018.1"/>
    <property type="molecule type" value="Genomic_DNA"/>
</dbReference>
<accession>A0A1Q4I298</accession>
<dbReference type="Pfam" id="PF00903">
    <property type="entry name" value="Glyoxalase"/>
    <property type="match status" value="1"/>
</dbReference>
<evidence type="ECO:0000313" key="3">
    <source>
        <dbReference type="Proteomes" id="UP000186438"/>
    </source>
</evidence>
<protein>
    <recommendedName>
        <fullName evidence="1">VOC domain-containing protein</fullName>
    </recommendedName>
</protein>
<dbReference type="InterPro" id="IPR029068">
    <property type="entry name" value="Glyas_Bleomycin-R_OHBP_Dase"/>
</dbReference>